<reference evidence="9 10" key="1">
    <citation type="submission" date="2019-08" db="EMBL/GenBank/DDBJ databases">
        <title>In-depth cultivation of the pig gut microbiome towards novel bacterial diversity and tailored functional studies.</title>
        <authorList>
            <person name="Wylensek D."/>
            <person name="Hitch T.C.A."/>
            <person name="Clavel T."/>
        </authorList>
    </citation>
    <scope>NUCLEOTIDE SEQUENCE [LARGE SCALE GENOMIC DNA]</scope>
    <source>
        <strain evidence="9 10">CA-Schmier-601-WT-3</strain>
    </source>
</reference>
<feature type="transmembrane region" description="Helical" evidence="7">
    <location>
        <begin position="293"/>
        <end position="313"/>
    </location>
</feature>
<dbReference type="InterPro" id="IPR020846">
    <property type="entry name" value="MFS_dom"/>
</dbReference>
<dbReference type="InterPro" id="IPR011701">
    <property type="entry name" value="MFS"/>
</dbReference>
<evidence type="ECO:0000256" key="5">
    <source>
        <dbReference type="ARBA" id="ARBA00022989"/>
    </source>
</evidence>
<dbReference type="InterPro" id="IPR051788">
    <property type="entry name" value="MFS_Transporter"/>
</dbReference>
<feature type="transmembrane region" description="Helical" evidence="7">
    <location>
        <begin position="203"/>
        <end position="224"/>
    </location>
</feature>
<dbReference type="InterPro" id="IPR036259">
    <property type="entry name" value="MFS_trans_sf"/>
</dbReference>
<evidence type="ECO:0000313" key="9">
    <source>
        <dbReference type="EMBL" id="MST89562.1"/>
    </source>
</evidence>
<feature type="transmembrane region" description="Helical" evidence="7">
    <location>
        <begin position="269"/>
        <end position="287"/>
    </location>
</feature>
<evidence type="ECO:0000256" key="3">
    <source>
        <dbReference type="ARBA" id="ARBA00022448"/>
    </source>
</evidence>
<feature type="transmembrane region" description="Helical" evidence="7">
    <location>
        <begin position="124"/>
        <end position="146"/>
    </location>
</feature>
<keyword evidence="3" id="KW-0813">Transport</keyword>
<feature type="domain" description="Major facilitator superfamily (MFS) profile" evidence="8">
    <location>
        <begin position="4"/>
        <end position="385"/>
    </location>
</feature>
<feature type="transmembrane region" description="Helical" evidence="7">
    <location>
        <begin position="158"/>
        <end position="177"/>
    </location>
</feature>
<feature type="transmembrane region" description="Helical" evidence="7">
    <location>
        <begin position="325"/>
        <end position="348"/>
    </location>
</feature>
<dbReference type="Proteomes" id="UP000442619">
    <property type="component" value="Unassembled WGS sequence"/>
</dbReference>
<feature type="transmembrane region" description="Helical" evidence="7">
    <location>
        <begin position="69"/>
        <end position="85"/>
    </location>
</feature>
<evidence type="ECO:0000256" key="2">
    <source>
        <dbReference type="ARBA" id="ARBA00008335"/>
    </source>
</evidence>
<comment type="subcellular location">
    <subcellularLocation>
        <location evidence="1">Cell membrane</location>
        <topology evidence="1">Multi-pass membrane protein</topology>
    </subcellularLocation>
</comment>
<protein>
    <submittedName>
        <fullName evidence="9">MFS transporter</fullName>
    </submittedName>
</protein>
<evidence type="ECO:0000256" key="4">
    <source>
        <dbReference type="ARBA" id="ARBA00022692"/>
    </source>
</evidence>
<dbReference type="SUPFAM" id="SSF103473">
    <property type="entry name" value="MFS general substrate transporter"/>
    <property type="match status" value="1"/>
</dbReference>
<feature type="transmembrane region" description="Helical" evidence="7">
    <location>
        <begin position="239"/>
        <end position="257"/>
    </location>
</feature>
<feature type="transmembrane region" description="Helical" evidence="7">
    <location>
        <begin position="354"/>
        <end position="379"/>
    </location>
</feature>
<dbReference type="EMBL" id="VUNM01000019">
    <property type="protein sequence ID" value="MST89562.1"/>
    <property type="molecule type" value="Genomic_DNA"/>
</dbReference>
<comment type="similarity">
    <text evidence="2">Belongs to the major facilitator superfamily.</text>
</comment>
<dbReference type="Gene3D" id="1.20.1250.20">
    <property type="entry name" value="MFS general substrate transporter like domains"/>
    <property type="match status" value="1"/>
</dbReference>
<proteinExistence type="inferred from homology"/>
<dbReference type="AlphaFoldDB" id="A0A844FVZ0"/>
<keyword evidence="10" id="KW-1185">Reference proteome</keyword>
<dbReference type="PANTHER" id="PTHR23514:SF3">
    <property type="entry name" value="BYPASS OF STOP CODON PROTEIN 6"/>
    <property type="match status" value="1"/>
</dbReference>
<dbReference type="RefSeq" id="WP_154516749.1">
    <property type="nucleotide sequence ID" value="NZ_VUNM01000019.1"/>
</dbReference>
<keyword evidence="4 7" id="KW-0812">Transmembrane</keyword>
<feature type="transmembrane region" description="Helical" evidence="7">
    <location>
        <begin position="91"/>
        <end position="112"/>
    </location>
</feature>
<evidence type="ECO:0000256" key="7">
    <source>
        <dbReference type="SAM" id="Phobius"/>
    </source>
</evidence>
<gene>
    <name evidence="9" type="ORF">FYJ79_08270</name>
</gene>
<evidence type="ECO:0000256" key="6">
    <source>
        <dbReference type="ARBA" id="ARBA00023136"/>
    </source>
</evidence>
<organism evidence="9 10">
    <name type="scientific">Sharpea porci</name>
    <dbReference type="NCBI Taxonomy" id="2652286"/>
    <lineage>
        <taxon>Bacteria</taxon>
        <taxon>Bacillati</taxon>
        <taxon>Bacillota</taxon>
        <taxon>Erysipelotrichia</taxon>
        <taxon>Erysipelotrichales</taxon>
        <taxon>Coprobacillaceae</taxon>
        <taxon>Sharpea</taxon>
    </lineage>
</organism>
<feature type="transmembrane region" description="Helical" evidence="7">
    <location>
        <begin position="39"/>
        <end position="57"/>
    </location>
</feature>
<evidence type="ECO:0000313" key="10">
    <source>
        <dbReference type="Proteomes" id="UP000442619"/>
    </source>
</evidence>
<accession>A0A844FVZ0</accession>
<dbReference type="GO" id="GO:0022857">
    <property type="term" value="F:transmembrane transporter activity"/>
    <property type="evidence" value="ECO:0007669"/>
    <property type="project" value="InterPro"/>
</dbReference>
<dbReference type="GO" id="GO:0005886">
    <property type="term" value="C:plasma membrane"/>
    <property type="evidence" value="ECO:0007669"/>
    <property type="project" value="UniProtKB-SubCell"/>
</dbReference>
<evidence type="ECO:0000256" key="1">
    <source>
        <dbReference type="ARBA" id="ARBA00004651"/>
    </source>
</evidence>
<evidence type="ECO:0000259" key="8">
    <source>
        <dbReference type="PROSITE" id="PS50850"/>
    </source>
</evidence>
<dbReference type="Pfam" id="PF07690">
    <property type="entry name" value="MFS_1"/>
    <property type="match status" value="1"/>
</dbReference>
<name>A0A844FVZ0_9FIRM</name>
<keyword evidence="5 7" id="KW-1133">Transmembrane helix</keyword>
<dbReference type="PROSITE" id="PS50850">
    <property type="entry name" value="MFS"/>
    <property type="match status" value="1"/>
</dbReference>
<keyword evidence="6 7" id="KW-0472">Membrane</keyword>
<sequence length="397" mass="43095">MGILIAVIYIVFISLGLPDSLLGSGWPAMHHAFGVPSSYAGYVSMTISFMTIISALLSPKIIKKFQTKWIVIISILLTILGLMGFSISTQYWMLLIFAIPYGLGAGAIDASINHYVANNYSGSIMNFLHCFYGVGAMISPMIMGLALKLAGWNEGYRWTAYIQVGILLVCILSLPLWNKNTNAAPEEITESTGIREAMKIPGVIPTLIAFFAYCSGEATCFLWTSSYFAGVKQGLSPKLIASFGSLIFVGLMLGRLISGFVSNKLGDKLLIRIGIVVEVMGIGLVTLPIEHYIVAAIGFVVIGTGMGPIYPAIQHMAPENFGKKHSAAVIGLQMASAYVGSTFMPMIFGNLQQYIGIGIMPLYLLFFALMNIGFLEYAYKAIANKKAILNKDYAYQD</sequence>
<dbReference type="PANTHER" id="PTHR23514">
    <property type="entry name" value="BYPASS OF STOP CODON PROTEIN 6"/>
    <property type="match status" value="1"/>
</dbReference>
<comment type="caution">
    <text evidence="9">The sequence shown here is derived from an EMBL/GenBank/DDBJ whole genome shotgun (WGS) entry which is preliminary data.</text>
</comment>